<dbReference type="Proteomes" id="UP000236173">
    <property type="component" value="Unassembled WGS sequence"/>
</dbReference>
<dbReference type="SUPFAM" id="SSF53807">
    <property type="entry name" value="Helical backbone' metal receptor"/>
    <property type="match status" value="1"/>
</dbReference>
<evidence type="ECO:0000313" key="4">
    <source>
        <dbReference type="Proteomes" id="UP000236173"/>
    </source>
</evidence>
<evidence type="ECO:0000256" key="1">
    <source>
        <dbReference type="ARBA" id="ARBA00022729"/>
    </source>
</evidence>
<dbReference type="PANTHER" id="PTHR30535:SF34">
    <property type="entry name" value="MOLYBDATE-BINDING PROTEIN MOLA"/>
    <property type="match status" value="1"/>
</dbReference>
<dbReference type="EMBL" id="BEHT01000031">
    <property type="protein sequence ID" value="GBC99567.1"/>
    <property type="molecule type" value="Genomic_DNA"/>
</dbReference>
<reference evidence="4" key="1">
    <citation type="submission" date="2017-09" db="EMBL/GenBank/DDBJ databases">
        <title>Metaegenomics of thermophilic ammonia-oxidizing enrichment culture.</title>
        <authorList>
            <person name="Kato S."/>
            <person name="Suzuki K."/>
        </authorList>
    </citation>
    <scope>NUCLEOTIDE SEQUENCE [LARGE SCALE GENOMIC DNA]</scope>
</reference>
<evidence type="ECO:0000313" key="3">
    <source>
        <dbReference type="EMBL" id="GBC99567.1"/>
    </source>
</evidence>
<accession>A0A2H5XEK2</accession>
<dbReference type="InterPro" id="IPR054828">
    <property type="entry name" value="Vit_B12_bind_prot"/>
</dbReference>
<evidence type="ECO:0000259" key="2">
    <source>
        <dbReference type="PROSITE" id="PS50983"/>
    </source>
</evidence>
<keyword evidence="1" id="KW-0732">Signal</keyword>
<dbReference type="Gene3D" id="3.40.50.1980">
    <property type="entry name" value="Nitrogenase molybdenum iron protein domain"/>
    <property type="match status" value="2"/>
</dbReference>
<proteinExistence type="predicted"/>
<organism evidence="3 4">
    <name type="scientific">Candidatus Fervidibacter japonicus</name>
    <dbReference type="NCBI Taxonomy" id="2035412"/>
    <lineage>
        <taxon>Bacteria</taxon>
        <taxon>Candidatus Fervidibacterota</taxon>
        <taxon>Candidatus Fervidibacter</taxon>
    </lineage>
</organism>
<dbReference type="CDD" id="cd01144">
    <property type="entry name" value="BtuF"/>
    <property type="match status" value="1"/>
</dbReference>
<dbReference type="NCBIfam" id="NF038402">
    <property type="entry name" value="TroA_like"/>
    <property type="match status" value="1"/>
</dbReference>
<protein>
    <submittedName>
        <fullName evidence="3">Vitamin B12-binding protein</fullName>
    </submittedName>
</protein>
<comment type="caution">
    <text evidence="3">The sequence shown here is derived from an EMBL/GenBank/DDBJ whole genome shotgun (WGS) entry which is preliminary data.</text>
</comment>
<dbReference type="Pfam" id="PF01497">
    <property type="entry name" value="Peripla_BP_2"/>
    <property type="match status" value="1"/>
</dbReference>
<dbReference type="PROSITE" id="PS50983">
    <property type="entry name" value="FE_B12_PBP"/>
    <property type="match status" value="1"/>
</dbReference>
<name>A0A2H5XEK2_9BACT</name>
<gene>
    <name evidence="3" type="primary">btuF_1</name>
    <name evidence="3" type="ORF">HRbin17_02095</name>
</gene>
<dbReference type="AlphaFoldDB" id="A0A2H5XEK2"/>
<feature type="domain" description="Fe/B12 periplasmic-binding" evidence="2">
    <location>
        <begin position="43"/>
        <end position="300"/>
    </location>
</feature>
<dbReference type="GO" id="GO:0071281">
    <property type="term" value="P:cellular response to iron ion"/>
    <property type="evidence" value="ECO:0007669"/>
    <property type="project" value="TreeGrafter"/>
</dbReference>
<dbReference type="InterPro" id="IPR050902">
    <property type="entry name" value="ABC_Transporter_SBP"/>
</dbReference>
<sequence>MHRRWRTVCGVVVALGLLNGVTIARTVRDDLGRTVTVPARVRRIVSLTPAATESLFALGAGERVVGVCSACDYPPSVKKLPQVGDFAKPSLERIVALRPDLIVISSATIPAAIADDLQRRAGVPVFVLRPQTLQDVMRGLVKLGDVVHRLRRARQLVAQLQRRLDAVTRQIKARQRGRLRPTVVVEIAPPPSLMVVGSRNYIDDAIARAGGRNAFADAPQPFPVVSLEALVAKDPDVYIVATKKPSEAVRDAVRQRAGFGALRCVRAGRVFAVDPDLLLRPTPRLVDGVEKLAQLLWQGGLPLKATPHPADKRAQMLDEVDPQGLVAP</sequence>
<dbReference type="InterPro" id="IPR002491">
    <property type="entry name" value="ABC_transptr_periplasmic_BD"/>
</dbReference>
<dbReference type="PANTHER" id="PTHR30535">
    <property type="entry name" value="VITAMIN B12-BINDING PROTEIN"/>
    <property type="match status" value="1"/>
</dbReference>